<comment type="caution">
    <text evidence="1">The sequence shown here is derived from an EMBL/GenBank/DDBJ whole genome shotgun (WGS) entry which is preliminary data.</text>
</comment>
<protein>
    <submittedName>
        <fullName evidence="1">Uncharacterized protein</fullName>
    </submittedName>
</protein>
<dbReference type="EMBL" id="PISD01000019">
    <property type="protein sequence ID" value="PKG29047.1"/>
    <property type="molecule type" value="Genomic_DNA"/>
</dbReference>
<proteinExistence type="predicted"/>
<gene>
    <name evidence="1" type="ORF">CWS20_09770</name>
</gene>
<dbReference type="RefSeq" id="WP_066198867.1">
    <property type="nucleotide sequence ID" value="NZ_JARMMB010000010.1"/>
</dbReference>
<sequence>MADSAAAETQKPIDPFDRLYANPITYSWQTKDENGKYFFQSILKKNGNSTSSGNRIEYIQFELADHFAYKLFCEIIT</sequence>
<dbReference type="AlphaFoldDB" id="A0A2N0ZHP0"/>
<keyword evidence="2" id="KW-1185">Reference proteome</keyword>
<name>A0A2N0ZHP0_9BACI</name>
<evidence type="ECO:0000313" key="2">
    <source>
        <dbReference type="Proteomes" id="UP000233343"/>
    </source>
</evidence>
<evidence type="ECO:0000313" key="1">
    <source>
        <dbReference type="EMBL" id="PKG29047.1"/>
    </source>
</evidence>
<dbReference type="Proteomes" id="UP000233343">
    <property type="component" value="Unassembled WGS sequence"/>
</dbReference>
<accession>A0A2N0ZHP0</accession>
<reference evidence="1 2" key="1">
    <citation type="journal article" date="2010" name="Int. J. Syst. Evol. Microbiol.">
        <title>Bacillus horneckiae sp. nov., isolated from a spacecraft-assembly clean room.</title>
        <authorList>
            <person name="Vaishampayan P."/>
            <person name="Probst A."/>
            <person name="Krishnamurthi S."/>
            <person name="Ghosh S."/>
            <person name="Osman S."/>
            <person name="McDowall A."/>
            <person name="Ruckmani A."/>
            <person name="Mayilraj S."/>
            <person name="Venkateswaran K."/>
        </authorList>
    </citation>
    <scope>NUCLEOTIDE SEQUENCE [LARGE SCALE GENOMIC DNA]</scope>
    <source>
        <strain evidence="2">1PO1SC</strain>
    </source>
</reference>
<organism evidence="1 2">
    <name type="scientific">Cytobacillus horneckiae</name>
    <dbReference type="NCBI Taxonomy" id="549687"/>
    <lineage>
        <taxon>Bacteria</taxon>
        <taxon>Bacillati</taxon>
        <taxon>Bacillota</taxon>
        <taxon>Bacilli</taxon>
        <taxon>Bacillales</taxon>
        <taxon>Bacillaceae</taxon>
        <taxon>Cytobacillus</taxon>
    </lineage>
</organism>